<dbReference type="Pfam" id="PF04438">
    <property type="entry name" value="zf-HIT"/>
    <property type="match status" value="1"/>
</dbReference>
<dbReference type="GO" id="GO:0005634">
    <property type="term" value="C:nucleus"/>
    <property type="evidence" value="ECO:0007669"/>
    <property type="project" value="UniProtKB-ARBA"/>
</dbReference>
<organism evidence="6 7">
    <name type="scientific">Suillus plorans</name>
    <dbReference type="NCBI Taxonomy" id="116603"/>
    <lineage>
        <taxon>Eukaryota</taxon>
        <taxon>Fungi</taxon>
        <taxon>Dikarya</taxon>
        <taxon>Basidiomycota</taxon>
        <taxon>Agaricomycotina</taxon>
        <taxon>Agaricomycetes</taxon>
        <taxon>Agaricomycetidae</taxon>
        <taxon>Boletales</taxon>
        <taxon>Suillineae</taxon>
        <taxon>Suillaceae</taxon>
        <taxon>Suillus</taxon>
    </lineage>
</organism>
<dbReference type="GO" id="GO:0008270">
    <property type="term" value="F:zinc ion binding"/>
    <property type="evidence" value="ECO:0007669"/>
    <property type="project" value="UniProtKB-UniRule"/>
</dbReference>
<dbReference type="InterPro" id="IPR039723">
    <property type="entry name" value="Vps71/ZNHIT1"/>
</dbReference>
<keyword evidence="3" id="KW-0862">Zinc</keyword>
<accession>A0A9P7ALA3</accession>
<feature type="domain" description="HIT-type" evidence="5">
    <location>
        <begin position="138"/>
        <end position="170"/>
    </location>
</feature>
<reference evidence="6" key="1">
    <citation type="journal article" date="2020" name="New Phytol.">
        <title>Comparative genomics reveals dynamic genome evolution in host specialist ectomycorrhizal fungi.</title>
        <authorList>
            <person name="Lofgren L.A."/>
            <person name="Nguyen N.H."/>
            <person name="Vilgalys R."/>
            <person name="Ruytinx J."/>
            <person name="Liao H.L."/>
            <person name="Branco S."/>
            <person name="Kuo A."/>
            <person name="LaButti K."/>
            <person name="Lipzen A."/>
            <person name="Andreopoulos W."/>
            <person name="Pangilinan J."/>
            <person name="Riley R."/>
            <person name="Hundley H."/>
            <person name="Na H."/>
            <person name="Barry K."/>
            <person name="Grigoriev I.V."/>
            <person name="Stajich J.E."/>
            <person name="Kennedy P.G."/>
        </authorList>
    </citation>
    <scope>NUCLEOTIDE SEQUENCE</scope>
    <source>
        <strain evidence="6">S12</strain>
    </source>
</reference>
<gene>
    <name evidence="6" type="ORF">HD556DRAFT_1432843</name>
</gene>
<protein>
    <recommendedName>
        <fullName evidence="5">HIT-type domain-containing protein</fullName>
    </recommendedName>
</protein>
<dbReference type="SUPFAM" id="SSF144232">
    <property type="entry name" value="HIT/MYND zinc finger-like"/>
    <property type="match status" value="1"/>
</dbReference>
<sequence>MASKRAREQAPRHVNATKQTLPSDIIIKRTKRHLEELEVTAHIHRSNYTEPSITFDDNDEGAISGKNRVRQIVSDKRHLNDPNAKKKKSSMKVRTALLYRKNLATLIEESRIASLPCHVPTYLTAAAPPPQLPPRLLCSVCGYKGTYKCKKCAMPYCDINCQGVHAETRCERRVI</sequence>
<dbReference type="PROSITE" id="PS51083">
    <property type="entry name" value="ZF_HIT"/>
    <property type="match status" value="1"/>
</dbReference>
<evidence type="ECO:0000259" key="5">
    <source>
        <dbReference type="PROSITE" id="PS51083"/>
    </source>
</evidence>
<evidence type="ECO:0000256" key="1">
    <source>
        <dbReference type="ARBA" id="ARBA00022723"/>
    </source>
</evidence>
<dbReference type="RefSeq" id="XP_041158485.1">
    <property type="nucleotide sequence ID" value="XM_041305165.1"/>
</dbReference>
<proteinExistence type="predicted"/>
<dbReference type="CDD" id="cd21437">
    <property type="entry name" value="zf-HIT_ZNHIT1_like"/>
    <property type="match status" value="1"/>
</dbReference>
<dbReference type="GeneID" id="64598929"/>
<dbReference type="OrthoDB" id="74807at2759"/>
<comment type="caution">
    <text evidence="6">The sequence shown here is derived from an EMBL/GenBank/DDBJ whole genome shotgun (WGS) entry which is preliminary data.</text>
</comment>
<dbReference type="InterPro" id="IPR007529">
    <property type="entry name" value="Znf_HIT"/>
</dbReference>
<evidence type="ECO:0000256" key="4">
    <source>
        <dbReference type="PROSITE-ProRule" id="PRU00453"/>
    </source>
</evidence>
<evidence type="ECO:0000313" key="7">
    <source>
        <dbReference type="Proteomes" id="UP000719766"/>
    </source>
</evidence>
<dbReference type="AlphaFoldDB" id="A0A9P7ALA3"/>
<keyword evidence="1" id="KW-0479">Metal-binding</keyword>
<keyword evidence="2 4" id="KW-0863">Zinc-finger</keyword>
<dbReference type="PANTHER" id="PTHR13093">
    <property type="entry name" value="ZINC FINGER HIT DOMAIN CONTAINING PROTEIN 1"/>
    <property type="match status" value="1"/>
</dbReference>
<evidence type="ECO:0000256" key="3">
    <source>
        <dbReference type="ARBA" id="ARBA00022833"/>
    </source>
</evidence>
<dbReference type="Proteomes" id="UP000719766">
    <property type="component" value="Unassembled WGS sequence"/>
</dbReference>
<evidence type="ECO:0000313" key="6">
    <source>
        <dbReference type="EMBL" id="KAG1791720.1"/>
    </source>
</evidence>
<evidence type="ECO:0000256" key="2">
    <source>
        <dbReference type="ARBA" id="ARBA00022771"/>
    </source>
</evidence>
<dbReference type="EMBL" id="JABBWE010000041">
    <property type="protein sequence ID" value="KAG1791720.1"/>
    <property type="molecule type" value="Genomic_DNA"/>
</dbReference>
<dbReference type="GO" id="GO:0006338">
    <property type="term" value="P:chromatin remodeling"/>
    <property type="evidence" value="ECO:0007669"/>
    <property type="project" value="InterPro"/>
</dbReference>
<name>A0A9P7ALA3_9AGAM</name>
<keyword evidence="7" id="KW-1185">Reference proteome</keyword>